<evidence type="ECO:0000313" key="2">
    <source>
        <dbReference type="Proteomes" id="UP000260721"/>
    </source>
</evidence>
<dbReference type="Proteomes" id="UP000260721">
    <property type="component" value="Unassembled WGS sequence"/>
</dbReference>
<name>A0A3E3DVM8_9FIRM</name>
<dbReference type="AlphaFoldDB" id="A0A3E3DVM8"/>
<sequence>MMHPLNPRKWYFTVYFDEEKCKRNHYNPQTLYDYIEKCADVLEIERVDNATWQPRSDLSGARISLAMSLLVDQEWFINNVEKVIYHEGGDQGYNLIDDLKDIAPYRLRGNF</sequence>
<accession>A0A3E3DVM8</accession>
<reference evidence="1 2" key="1">
    <citation type="submission" date="2018-08" db="EMBL/GenBank/DDBJ databases">
        <title>A genome reference for cultivated species of the human gut microbiota.</title>
        <authorList>
            <person name="Zou Y."/>
            <person name="Xue W."/>
            <person name="Luo G."/>
        </authorList>
    </citation>
    <scope>NUCLEOTIDE SEQUENCE [LARGE SCALE GENOMIC DNA]</scope>
    <source>
        <strain evidence="1 2">TF08-11</strain>
    </source>
</reference>
<dbReference type="RefSeq" id="WP_117447192.1">
    <property type="nucleotide sequence ID" value="NZ_CALCIP010000003.1"/>
</dbReference>
<proteinExistence type="predicted"/>
<comment type="caution">
    <text evidence="1">The sequence shown here is derived from an EMBL/GenBank/DDBJ whole genome shotgun (WGS) entry which is preliminary data.</text>
</comment>
<gene>
    <name evidence="1" type="ORF">DXC78_11735</name>
</gene>
<dbReference type="EMBL" id="QUSK01000034">
    <property type="protein sequence ID" value="RGD73146.1"/>
    <property type="molecule type" value="Genomic_DNA"/>
</dbReference>
<organism evidence="1 2">
    <name type="scientific">Faecalicoccus pleomorphus</name>
    <dbReference type="NCBI Taxonomy" id="1323"/>
    <lineage>
        <taxon>Bacteria</taxon>
        <taxon>Bacillati</taxon>
        <taxon>Bacillota</taxon>
        <taxon>Erysipelotrichia</taxon>
        <taxon>Erysipelotrichales</taxon>
        <taxon>Erysipelotrichaceae</taxon>
        <taxon>Faecalicoccus</taxon>
    </lineage>
</organism>
<protein>
    <submittedName>
        <fullName evidence="1">Uncharacterized protein</fullName>
    </submittedName>
</protein>
<evidence type="ECO:0000313" key="1">
    <source>
        <dbReference type="EMBL" id="RGD73146.1"/>
    </source>
</evidence>